<name>A0A7T0KLM1_9CORY</name>
<dbReference type="GO" id="GO:0006633">
    <property type="term" value="P:fatty acid biosynthetic process"/>
    <property type="evidence" value="ECO:0007669"/>
    <property type="project" value="InterPro"/>
</dbReference>
<dbReference type="AlphaFoldDB" id="A0A7T0KLM1"/>
<dbReference type="SUPFAM" id="SSF54637">
    <property type="entry name" value="Thioesterase/thiol ester dehydrase-isomerase"/>
    <property type="match status" value="2"/>
</dbReference>
<comment type="similarity">
    <text evidence="1">Belongs to the enoyl-CoA hydratase/isomerase family.</text>
</comment>
<dbReference type="Pfam" id="PF01575">
    <property type="entry name" value="MaoC_dehydratas"/>
    <property type="match status" value="1"/>
</dbReference>
<evidence type="ECO:0000259" key="2">
    <source>
        <dbReference type="Pfam" id="PF01575"/>
    </source>
</evidence>
<accession>A0A7T0KLM1</accession>
<evidence type="ECO:0000313" key="4">
    <source>
        <dbReference type="Proteomes" id="UP000594586"/>
    </source>
</evidence>
<dbReference type="InterPro" id="IPR029069">
    <property type="entry name" value="HotDog_dom_sf"/>
</dbReference>
<organism evidence="3 4">
    <name type="scientific">Corynebacterium qintianiae</name>
    <dbReference type="NCBI Taxonomy" id="2709392"/>
    <lineage>
        <taxon>Bacteria</taxon>
        <taxon>Bacillati</taxon>
        <taxon>Actinomycetota</taxon>
        <taxon>Actinomycetes</taxon>
        <taxon>Mycobacteriales</taxon>
        <taxon>Corynebacteriaceae</taxon>
        <taxon>Corynebacterium</taxon>
    </lineage>
</organism>
<reference evidence="3 4" key="1">
    <citation type="submission" date="2020-11" db="EMBL/GenBank/DDBJ databases">
        <title>Corynebacterium sp. MC1420.</title>
        <authorList>
            <person name="Zhou J."/>
        </authorList>
    </citation>
    <scope>NUCLEOTIDE SEQUENCE [LARGE SCALE GENOMIC DNA]</scope>
    <source>
        <strain evidence="3 4">MC1420</strain>
    </source>
</reference>
<dbReference type="PANTHER" id="PTHR43841:SF3">
    <property type="entry name" value="(3R)-HYDROXYACYL-ACP DEHYDRATASE SUBUNIT HADB"/>
    <property type="match status" value="1"/>
</dbReference>
<dbReference type="KEGG" id="cqn:G7Y29_07520"/>
<dbReference type="EMBL" id="CP064955">
    <property type="protein sequence ID" value="QPK82724.1"/>
    <property type="molecule type" value="Genomic_DNA"/>
</dbReference>
<dbReference type="Proteomes" id="UP000594586">
    <property type="component" value="Chromosome"/>
</dbReference>
<dbReference type="GO" id="GO:0004312">
    <property type="term" value="F:fatty acid synthase activity"/>
    <property type="evidence" value="ECO:0007669"/>
    <property type="project" value="InterPro"/>
</dbReference>
<proteinExistence type="inferred from homology"/>
<protein>
    <recommendedName>
        <fullName evidence="2">MaoC-like domain-containing protein</fullName>
    </recommendedName>
</protein>
<dbReference type="InterPro" id="IPR002539">
    <property type="entry name" value="MaoC-like_dom"/>
</dbReference>
<evidence type="ECO:0000256" key="1">
    <source>
        <dbReference type="ARBA" id="ARBA00005254"/>
    </source>
</evidence>
<gene>
    <name evidence="3" type="ORF">G7Y29_07520</name>
</gene>
<evidence type="ECO:0000313" key="3">
    <source>
        <dbReference type="EMBL" id="QPK82724.1"/>
    </source>
</evidence>
<dbReference type="GO" id="GO:0005835">
    <property type="term" value="C:fatty acid synthase complex"/>
    <property type="evidence" value="ECO:0007669"/>
    <property type="project" value="InterPro"/>
</dbReference>
<dbReference type="RefSeq" id="WP_165002678.1">
    <property type="nucleotide sequence ID" value="NZ_CP064955.1"/>
</dbReference>
<dbReference type="PANTHER" id="PTHR43841">
    <property type="entry name" value="3-HYDROXYACYL-THIOESTER DEHYDRATASE HTDX-RELATED"/>
    <property type="match status" value="1"/>
</dbReference>
<dbReference type="Gene3D" id="3.10.129.10">
    <property type="entry name" value="Hotdog Thioesterase"/>
    <property type="match status" value="1"/>
</dbReference>
<keyword evidence="4" id="KW-1185">Reference proteome</keyword>
<feature type="domain" description="MaoC-like" evidence="2">
    <location>
        <begin position="201"/>
        <end position="277"/>
    </location>
</feature>
<dbReference type="InterPro" id="IPR003965">
    <property type="entry name" value="Fatty_acid_synthase"/>
</dbReference>
<sequence>MSEYTVLNSVPDLDKVMNQIKLGMLPVVGTTHVADADPSSRSEVRGVTVDVDKLAAYTRATGLRLSDEVPPTYFFVVTFPVIMDLMAREDFPFAPTGAVHIANEITQRRALRVGETYTVRARGERLRPHRKGLLIDMITEVYLEGGEGSAYGEPVWTQVSTFLGQGQKFAKGAPVSVTTRGIDDGRRLGSPELPDFAANGHIKVTGETVSNYVDASGDKNPIHTSNIGAKLFGFPGIIAHGMYSAAAALRFLEGKLSGALRYRVEFYKPVVIPTRVAEWVVPDEAGNVDIQLRSTSKPEKLHLNARVEYL</sequence>
<dbReference type="PRINTS" id="PR01483">
    <property type="entry name" value="FASYNTHASE"/>
</dbReference>